<dbReference type="EMBL" id="NIBS01000001">
    <property type="protein sequence ID" value="PHM29723.1"/>
    <property type="molecule type" value="Genomic_DNA"/>
</dbReference>
<dbReference type="PANTHER" id="PTHR36154:SF1">
    <property type="entry name" value="DNA-BINDING TRANSCRIPTIONAL ACTIVATOR ALPA"/>
    <property type="match status" value="1"/>
</dbReference>
<proteinExistence type="predicted"/>
<gene>
    <name evidence="1" type="ORF">Xbud_00261</name>
</gene>
<dbReference type="PANTHER" id="PTHR36154">
    <property type="entry name" value="DNA-BINDING TRANSCRIPTIONAL ACTIVATOR ALPA"/>
    <property type="match status" value="1"/>
</dbReference>
<dbReference type="InterPro" id="IPR052931">
    <property type="entry name" value="Prophage_regulatory_activator"/>
</dbReference>
<evidence type="ECO:0000313" key="2">
    <source>
        <dbReference type="Proteomes" id="UP000225833"/>
    </source>
</evidence>
<evidence type="ECO:0000313" key="1">
    <source>
        <dbReference type="EMBL" id="PHM29723.1"/>
    </source>
</evidence>
<accession>A0A2D0J592</accession>
<reference evidence="1 2" key="1">
    <citation type="journal article" date="2017" name="Nat. Microbiol.">
        <title>Natural product diversity associated with the nematode symbionts Photorhabdus and Xenorhabdus.</title>
        <authorList>
            <person name="Tobias N.J."/>
            <person name="Wolff H."/>
            <person name="Djahanschiri B."/>
            <person name="Grundmann F."/>
            <person name="Kronenwerth M."/>
            <person name="Shi Y.M."/>
            <person name="Simonyi S."/>
            <person name="Grun P."/>
            <person name="Shapiro-Ilan D."/>
            <person name="Pidot S.J."/>
            <person name="Stinear T.P."/>
            <person name="Ebersberger I."/>
            <person name="Bode H.B."/>
        </authorList>
    </citation>
    <scope>NUCLEOTIDE SEQUENCE [LARGE SCALE GENOMIC DNA]</scope>
    <source>
        <strain evidence="1 2">DSM 16342</strain>
    </source>
</reference>
<dbReference type="Proteomes" id="UP000225833">
    <property type="component" value="Unassembled WGS sequence"/>
</dbReference>
<dbReference type="AlphaFoldDB" id="A0A2D0J592"/>
<comment type="caution">
    <text evidence="1">The sequence shown here is derived from an EMBL/GenBank/DDBJ whole genome shotgun (WGS) entry which is preliminary data.</text>
</comment>
<protein>
    <submittedName>
        <fullName evidence="1">Dipicolinate synthase</fullName>
    </submittedName>
</protein>
<name>A0A2D0J592_XENBU</name>
<dbReference type="Gene3D" id="1.10.238.160">
    <property type="match status" value="1"/>
</dbReference>
<sequence>MALLIGIPLHSFENHVYCDPIEITEGIHMEHQTRLIRLPEVMKKTGFCKAWIYRLISDGRFPQPVKIGLRAVAFVESEVEDWIQSVIETTRKNVA</sequence>
<dbReference type="Pfam" id="PF05930">
    <property type="entry name" value="Phage_AlpA"/>
    <property type="match status" value="1"/>
</dbReference>
<organism evidence="1 2">
    <name type="scientific">Xenorhabdus budapestensis</name>
    <dbReference type="NCBI Taxonomy" id="290110"/>
    <lineage>
        <taxon>Bacteria</taxon>
        <taxon>Pseudomonadati</taxon>
        <taxon>Pseudomonadota</taxon>
        <taxon>Gammaproteobacteria</taxon>
        <taxon>Enterobacterales</taxon>
        <taxon>Morganellaceae</taxon>
        <taxon>Xenorhabdus</taxon>
    </lineage>
</organism>
<dbReference type="InterPro" id="IPR010260">
    <property type="entry name" value="AlpA"/>
</dbReference>